<protein>
    <recommendedName>
        <fullName evidence="3">Apple domain-containing protein</fullName>
    </recommendedName>
</protein>
<accession>A0A3R7IQA6</accession>
<dbReference type="InterPro" id="IPR000177">
    <property type="entry name" value="Apple"/>
</dbReference>
<dbReference type="STRING" id="325452.A0A3R7IQA6"/>
<dbReference type="Pfam" id="PF00732">
    <property type="entry name" value="GMC_oxred_N"/>
    <property type="match status" value="1"/>
</dbReference>
<dbReference type="Gene3D" id="3.30.410.10">
    <property type="entry name" value="Cholesterol Oxidase, domain 2"/>
    <property type="match status" value="1"/>
</dbReference>
<dbReference type="Pfam" id="PF14295">
    <property type="entry name" value="PAN_4"/>
    <property type="match status" value="1"/>
</dbReference>
<keyword evidence="2" id="KW-1015">Disulfide bond</keyword>
<reference evidence="4" key="1">
    <citation type="journal article" date="2015" name="Genom Data">
        <title>Genome sequences of six Phytophthora species associated with forests in New Zealand.</title>
        <authorList>
            <person name="Studholme D.J."/>
            <person name="McDougal R.L."/>
            <person name="Sambles C."/>
            <person name="Hansen E."/>
            <person name="Hardy G."/>
            <person name="Grant M."/>
            <person name="Ganley R.J."/>
            <person name="Williams N.M."/>
        </authorList>
    </citation>
    <scope>NUCLEOTIDE SEQUENCE</scope>
    <source>
        <strain evidence="4">NZFS 3630</strain>
    </source>
</reference>
<dbReference type="InterPro" id="IPR000172">
    <property type="entry name" value="GMC_OxRdtase_N"/>
</dbReference>
<keyword evidence="7" id="KW-1185">Reference proteome</keyword>
<keyword evidence="1" id="KW-0677">Repeat</keyword>
<dbReference type="GO" id="GO:0006508">
    <property type="term" value="P:proteolysis"/>
    <property type="evidence" value="ECO:0007669"/>
    <property type="project" value="InterPro"/>
</dbReference>
<dbReference type="SUPFAM" id="SSF51905">
    <property type="entry name" value="FAD/NAD(P)-binding domain"/>
    <property type="match status" value="1"/>
</dbReference>
<dbReference type="Proteomes" id="UP000285883">
    <property type="component" value="Unassembled WGS sequence"/>
</dbReference>
<dbReference type="GO" id="GO:0016614">
    <property type="term" value="F:oxidoreductase activity, acting on CH-OH group of donors"/>
    <property type="evidence" value="ECO:0007669"/>
    <property type="project" value="InterPro"/>
</dbReference>
<dbReference type="EMBL" id="MBDN02000032">
    <property type="protein sequence ID" value="RLN83541.1"/>
    <property type="molecule type" value="Genomic_DNA"/>
</dbReference>
<dbReference type="InterPro" id="IPR007867">
    <property type="entry name" value="GMC_OxRtase_C"/>
</dbReference>
<evidence type="ECO:0000313" key="8">
    <source>
        <dbReference type="Proteomes" id="UP000285883"/>
    </source>
</evidence>
<reference evidence="7 8" key="2">
    <citation type="submission" date="2018-07" db="EMBL/GenBank/DDBJ databases">
        <title>Genome sequencing of oomycete isolates from Chile give support for New Zealand origin for Phytophthora kernoviae and make available the first Nothophytophthora sp. genome.</title>
        <authorList>
            <person name="Studholme D.J."/>
            <person name="Sanfuentes E."/>
            <person name="Panda P."/>
            <person name="Hill R."/>
            <person name="Sambles C."/>
            <person name="Grant M."/>
            <person name="Williams N.M."/>
            <person name="Mcdougal R.L."/>
        </authorList>
    </citation>
    <scope>NUCLEOTIDE SEQUENCE [LARGE SCALE GENOMIC DNA]</scope>
    <source>
        <strain evidence="5">Chile2</strain>
        <strain evidence="6">Chile4</strain>
    </source>
</reference>
<dbReference type="Pfam" id="PF05199">
    <property type="entry name" value="GMC_oxred_C"/>
    <property type="match status" value="1"/>
</dbReference>
<reference evidence="4" key="3">
    <citation type="submission" date="2020-06" db="EMBL/GenBank/DDBJ databases">
        <authorList>
            <person name="Studholme D.J."/>
        </authorList>
    </citation>
    <scope>NUCLEOTIDE SEQUENCE</scope>
    <source>
        <strain evidence="4">NZFS 3630</strain>
    </source>
</reference>
<sequence>MHVTLLMAMIVDMYEQRVFSEVEGAGFGDNALGGATGGLTLSGSSFQESFPEFVVRFVSQRSSIRRQAVDQLHSTVATVLYASANNVRVRVFASLCGVDEKFNPPEKIKVFLHILANLYRCKMVSSVGATGASTARIEEISTTAPLADVIFHNVGLTQNVAQQVITTRLRLHRSRSISSGPGGLVAAEYLSRDPSVSVLILEAGLKSLAATGGTAGPDYAKSQGLTAFDIPGEYDNTIYTRDYAQYRVDWISGTSMYLGKLVGGCSSINAALYFRPPNEYVTQMQWPFSAESMMSKMDENEKIHSHTDQPSTDGQWYTQEGYKIVSKAFSAQGHREVTINDASARNSKDKTFGHAPYSFKNGKRDTPANAFWAPMSKRSNVQLMTEAKVDYVLRTGGKATGVVYNGGNAKALLSSRGTVIMAAGAISTPKVLIQSGIGPSEQLNLLKGNNKFPGVAQADGITNPYVGRNLFDTNIVFPSFSHPDMKSFRYGDRASWAIDQYMNKNASGPFSSPGPTLIGYENFEVQGRMYEFQTTVLTRGFGEYTARNDALTTSLYVNNPESRAASGFDKNGNWYAFKEGTPYFGTNRDLVALQTYASRVVGAMTAQGATFLSASGSDADSVAKWVASNSGLIAHHFGGSCYASSDSSAGSKRCADEKMRVLGTSNVFVADASAMRDGTVNPYGFIMYMGREVAELVSSYISTGGAGDAWATQQPSQGITCSTIEENVDYAGTDVGSASSSTAEGCCPICETTGNCHAYTWTNYNGGTCWLKSAKGTASANTGARSAQLS</sequence>
<dbReference type="PANTHER" id="PTHR47190:SF2">
    <property type="entry name" value="CELLOBIOSE DEHYDROGENASE (AFU_ORTHOLOGUE AFUA_2G17620)"/>
    <property type="match status" value="1"/>
</dbReference>
<feature type="domain" description="Apple" evidence="3">
    <location>
        <begin position="721"/>
        <end position="790"/>
    </location>
</feature>
<name>A0A3R7IQA6_9STRA</name>
<dbReference type="Proteomes" id="UP000792063">
    <property type="component" value="Unassembled WGS sequence"/>
</dbReference>
<organism evidence="5 8">
    <name type="scientific">Phytophthora kernoviae</name>
    <dbReference type="NCBI Taxonomy" id="325452"/>
    <lineage>
        <taxon>Eukaryota</taxon>
        <taxon>Sar</taxon>
        <taxon>Stramenopiles</taxon>
        <taxon>Oomycota</taxon>
        <taxon>Peronosporomycetes</taxon>
        <taxon>Peronosporales</taxon>
        <taxon>Peronosporaceae</taxon>
        <taxon>Phytophthora</taxon>
    </lineage>
</organism>
<dbReference type="Gene3D" id="3.50.50.60">
    <property type="entry name" value="FAD/NAD(P)-binding domain"/>
    <property type="match status" value="1"/>
</dbReference>
<comment type="caution">
    <text evidence="5">The sequence shown here is derived from an EMBL/GenBank/DDBJ whole genome shotgun (WGS) entry which is preliminary data.</text>
</comment>
<dbReference type="SMART" id="SM00223">
    <property type="entry name" value="APPLE"/>
    <property type="match status" value="1"/>
</dbReference>
<dbReference type="GO" id="GO:0005576">
    <property type="term" value="C:extracellular region"/>
    <property type="evidence" value="ECO:0007669"/>
    <property type="project" value="InterPro"/>
</dbReference>
<dbReference type="PROSITE" id="PS00624">
    <property type="entry name" value="GMC_OXRED_2"/>
    <property type="match status" value="1"/>
</dbReference>
<evidence type="ECO:0000259" key="3">
    <source>
        <dbReference type="PROSITE" id="PS50948"/>
    </source>
</evidence>
<dbReference type="GO" id="GO:0050660">
    <property type="term" value="F:flavin adenine dinucleotide binding"/>
    <property type="evidence" value="ECO:0007669"/>
    <property type="project" value="InterPro"/>
</dbReference>
<proteinExistence type="predicted"/>
<dbReference type="EMBL" id="MAYM02000159">
    <property type="protein sequence ID" value="RLN45479.1"/>
    <property type="molecule type" value="Genomic_DNA"/>
</dbReference>
<evidence type="ECO:0000256" key="2">
    <source>
        <dbReference type="ARBA" id="ARBA00023157"/>
    </source>
</evidence>
<evidence type="ECO:0000313" key="4">
    <source>
        <dbReference type="EMBL" id="KAG2532534.1"/>
    </source>
</evidence>
<dbReference type="SUPFAM" id="SSF54373">
    <property type="entry name" value="FAD-linked reductases, C-terminal domain"/>
    <property type="match status" value="1"/>
</dbReference>
<dbReference type="InterPro" id="IPR036188">
    <property type="entry name" value="FAD/NAD-bd_sf"/>
</dbReference>
<evidence type="ECO:0000313" key="5">
    <source>
        <dbReference type="EMBL" id="RLN45479.1"/>
    </source>
</evidence>
<dbReference type="InterPro" id="IPR053208">
    <property type="entry name" value="GMC_Oxidoreductase_CD"/>
</dbReference>
<dbReference type="PROSITE" id="PS50948">
    <property type="entry name" value="PAN"/>
    <property type="match status" value="1"/>
</dbReference>
<evidence type="ECO:0000313" key="6">
    <source>
        <dbReference type="EMBL" id="RLN83541.1"/>
    </source>
</evidence>
<dbReference type="EMBL" id="JPWU03000009">
    <property type="protein sequence ID" value="KAG2532534.1"/>
    <property type="molecule type" value="Genomic_DNA"/>
</dbReference>
<dbReference type="Gene3D" id="3.50.4.10">
    <property type="entry name" value="Hepatocyte Growth Factor"/>
    <property type="match status" value="1"/>
</dbReference>
<dbReference type="CDD" id="cd01100">
    <property type="entry name" value="APPLE_Factor_XI_like"/>
    <property type="match status" value="1"/>
</dbReference>
<dbReference type="AlphaFoldDB" id="A0A3R7IQA6"/>
<dbReference type="PANTHER" id="PTHR47190">
    <property type="entry name" value="DEHYDROGENASE, PUTATIVE-RELATED"/>
    <property type="match status" value="1"/>
</dbReference>
<dbReference type="InterPro" id="IPR003609">
    <property type="entry name" value="Pan_app"/>
</dbReference>
<gene>
    <name evidence="5" type="ORF">BBI17_001927</name>
    <name evidence="6" type="ORF">BBO99_00002068</name>
    <name evidence="4" type="ORF">JM18_000436</name>
</gene>
<dbReference type="Proteomes" id="UP000285624">
    <property type="component" value="Unassembled WGS sequence"/>
</dbReference>
<evidence type="ECO:0000256" key="1">
    <source>
        <dbReference type="ARBA" id="ARBA00022737"/>
    </source>
</evidence>
<evidence type="ECO:0000313" key="7">
    <source>
        <dbReference type="Proteomes" id="UP000285624"/>
    </source>
</evidence>